<dbReference type="AlphaFoldDB" id="A0A222WN78"/>
<organism evidence="1 2">
    <name type="scientific">Paenibacillus kribbensis</name>
    <dbReference type="NCBI Taxonomy" id="172713"/>
    <lineage>
        <taxon>Bacteria</taxon>
        <taxon>Bacillati</taxon>
        <taxon>Bacillota</taxon>
        <taxon>Bacilli</taxon>
        <taxon>Bacillales</taxon>
        <taxon>Paenibacillaceae</taxon>
        <taxon>Paenibacillus</taxon>
    </lineage>
</organism>
<accession>A0A222WN78</accession>
<evidence type="ECO:0000313" key="2">
    <source>
        <dbReference type="Proteomes" id="UP000214666"/>
    </source>
</evidence>
<dbReference type="OrthoDB" id="9789963at2"/>
<dbReference type="Gene3D" id="3.30.470.20">
    <property type="entry name" value="ATP-grasp fold, B domain"/>
    <property type="match status" value="1"/>
</dbReference>
<dbReference type="SUPFAM" id="SSF56059">
    <property type="entry name" value="Glutathione synthetase ATP-binding domain-like"/>
    <property type="match status" value="1"/>
</dbReference>
<proteinExistence type="predicted"/>
<keyword evidence="2" id="KW-1185">Reference proteome</keyword>
<evidence type="ECO:0008006" key="3">
    <source>
        <dbReference type="Google" id="ProtNLM"/>
    </source>
</evidence>
<dbReference type="STRING" id="172713.GCA_001705305_04207"/>
<name>A0A222WN78_9BACL</name>
<reference evidence="1 2" key="1">
    <citation type="submission" date="2017-03" db="EMBL/GenBank/DDBJ databases">
        <title>Complete genome sequence of Paenibacillus Kribbensis producing bioflocculants.</title>
        <authorList>
            <person name="Lee H.-G."/>
            <person name="Oh H.-M."/>
        </authorList>
    </citation>
    <scope>NUCLEOTIDE SEQUENCE [LARGE SCALE GENOMIC DNA]</scope>
    <source>
        <strain evidence="1 2">AM49</strain>
    </source>
</reference>
<dbReference type="Proteomes" id="UP000214666">
    <property type="component" value="Chromosome"/>
</dbReference>
<dbReference type="InterPro" id="IPR047778">
    <property type="entry name" value="STM4014-like"/>
</dbReference>
<dbReference type="KEGG" id="pkb:B4V02_11080"/>
<gene>
    <name evidence="1" type="ORF">B4V02_11080</name>
</gene>
<dbReference type="EMBL" id="CP020028">
    <property type="protein sequence ID" value="ASR47191.1"/>
    <property type="molecule type" value="Genomic_DNA"/>
</dbReference>
<dbReference type="NCBIfam" id="NF038074">
    <property type="entry name" value="fam_STM4014"/>
    <property type="match status" value="1"/>
</dbReference>
<protein>
    <recommendedName>
        <fullName evidence="3">ATP-grasp domain-containing protein</fullName>
    </recommendedName>
</protein>
<evidence type="ECO:0000313" key="1">
    <source>
        <dbReference type="EMBL" id="ASR47191.1"/>
    </source>
</evidence>
<sequence length="446" mass="49280">MVRIPDSSGSEPFILFGNPGNRRTTGLQAARSKLKLPPAVEVSYRDVLRAIRENRSLGELMAQIAAQATSDHVHGSVYVQQSLVRVLAGHAGSSPLLRLDAPGESFEVERELIALGAPDAEGDDSLLPCSEWTQGKRISAAEARCLQEQHGRIWHPAQWFRGYCRLLAWLRNEATLLWPLAHWMNDPAEVAVMFDKRRCSVVLSKAGIKVPPVLLPSDGAFCDPADLHTIMKVSGFHRVFVKIFCGSGASGVMAYQIHPQTQAELAVTTIGTEIVQGQRVYYNAGRLRRYTDKQDIHAILGWLCMEGVHVERWIPKATLNRRVYDVRQLVCGGEACHAVLRLSRSPITNLHLRNERLLLEEAGLSPGTVESIQLTAEAAMSVFPASSVAGLDVLVPAHGGHPYILDVNPFGDLLYRVKHQGWNPYEWEMLQLTNGNAVLKGKTDDD</sequence>
<dbReference type="RefSeq" id="WP_094154804.1">
    <property type="nucleotide sequence ID" value="NZ_CP020028.1"/>
</dbReference>